<reference evidence="4" key="1">
    <citation type="journal article" date="2013" name="Mol. Cell. Proteomics">
        <title>Transcriptomic messiness in the venom duct of Conus miles contributes to conotoxin diversity.</title>
        <authorList>
            <person name="Jin A.H."/>
            <person name="Dutertre S."/>
            <person name="Kaas Q."/>
            <person name="Lavergne V."/>
            <person name="Kubala P."/>
            <person name="Lewis R.J."/>
            <person name="Alewood P.F."/>
        </authorList>
    </citation>
    <scope>NUCLEOTIDE SEQUENCE</scope>
    <source>
        <tissue evidence="4">Venom duct</tissue>
    </source>
</reference>
<dbReference type="GO" id="GO:0008200">
    <property type="term" value="F:ion channel inhibitor activity"/>
    <property type="evidence" value="ECO:0007669"/>
    <property type="project" value="InterPro"/>
</dbReference>
<evidence type="ECO:0000313" key="4">
    <source>
        <dbReference type="EMBL" id="AKB91365.1"/>
    </source>
</evidence>
<dbReference type="Pfam" id="PF02950">
    <property type="entry name" value="Conotoxin"/>
    <property type="match status" value="1"/>
</dbReference>
<evidence type="ECO:0000256" key="1">
    <source>
        <dbReference type="ARBA" id="ARBA00004613"/>
    </source>
</evidence>
<dbReference type="EMBL" id="KP216842">
    <property type="protein sequence ID" value="AKB91365.1"/>
    <property type="molecule type" value="mRNA"/>
</dbReference>
<sequence length="88" mass="9582">MKLTCVLIVAVLFLTACQLITAANYARDEQEYPAVRSSDVMQDSEDLTLTKKCTDDSQFCNPSNHDCCSGKCIDEGDNGICAIVPENS</sequence>
<organism evidence="4">
    <name type="scientific">Conus miles</name>
    <name type="common">Soldier cone</name>
    <name type="synonym">Mile cone</name>
    <dbReference type="NCBI Taxonomy" id="69564"/>
    <lineage>
        <taxon>Eukaryota</taxon>
        <taxon>Metazoa</taxon>
        <taxon>Spiralia</taxon>
        <taxon>Lophotrochozoa</taxon>
        <taxon>Mollusca</taxon>
        <taxon>Gastropoda</taxon>
        <taxon>Caenogastropoda</taxon>
        <taxon>Neogastropoda</taxon>
        <taxon>Conoidea</taxon>
        <taxon>Conidae</taxon>
        <taxon>Conus</taxon>
        <taxon>Rhizoconus</taxon>
    </lineage>
</organism>
<name>A0A0E3X1Z2_CONMI</name>
<dbReference type="AlphaFoldDB" id="A0A0E3X1Z2"/>
<feature type="chain" id="PRO_5016406223" evidence="3">
    <location>
        <begin position="23"/>
        <end position="88"/>
    </location>
</feature>
<dbReference type="PROSITE" id="PS51257">
    <property type="entry name" value="PROKAR_LIPOPROTEIN"/>
    <property type="match status" value="1"/>
</dbReference>
<keyword evidence="2" id="KW-0964">Secreted</keyword>
<dbReference type="GO" id="GO:0005576">
    <property type="term" value="C:extracellular region"/>
    <property type="evidence" value="ECO:0007669"/>
    <property type="project" value="UniProtKB-SubCell"/>
</dbReference>
<reference evidence="4" key="2">
    <citation type="submission" date="2014-12" db="EMBL/GenBank/DDBJ databases">
        <authorList>
            <person name="Jin A.-H."/>
            <person name="Dutertre S."/>
            <person name="Kaas Q."/>
            <person name="Lavergne V."/>
            <person name="Kubala P."/>
            <person name="Lewis R.J."/>
            <person name="Alewood P.F."/>
        </authorList>
    </citation>
    <scope>NUCLEOTIDE SEQUENCE</scope>
    <source>
        <tissue evidence="4">Venom duct</tissue>
    </source>
</reference>
<evidence type="ECO:0000256" key="3">
    <source>
        <dbReference type="SAM" id="SignalP"/>
    </source>
</evidence>
<accession>A0A0E3X1Z2</accession>
<feature type="signal peptide" evidence="3">
    <location>
        <begin position="1"/>
        <end position="22"/>
    </location>
</feature>
<keyword evidence="3" id="KW-0732">Signal</keyword>
<proteinExistence type="evidence at transcript level"/>
<comment type="subcellular location">
    <subcellularLocation>
        <location evidence="1">Secreted</location>
    </subcellularLocation>
</comment>
<protein>
    <submittedName>
        <fullName evidence="4">Conopeptide Mi027</fullName>
    </submittedName>
</protein>
<dbReference type="InterPro" id="IPR004214">
    <property type="entry name" value="Conotoxin"/>
</dbReference>
<evidence type="ECO:0000256" key="2">
    <source>
        <dbReference type="ARBA" id="ARBA00022525"/>
    </source>
</evidence>